<evidence type="ECO:0000256" key="5">
    <source>
        <dbReference type="ARBA" id="ARBA00023163"/>
    </source>
</evidence>
<dbReference type="Pfam" id="PF25601">
    <property type="entry name" value="AAA_lid_14"/>
    <property type="match status" value="1"/>
</dbReference>
<dbReference type="InterPro" id="IPR011006">
    <property type="entry name" value="CheY-like_superfamily"/>
</dbReference>
<feature type="modified residue" description="4-aspartylphosphate" evidence="6">
    <location>
        <position position="54"/>
    </location>
</feature>
<dbReference type="PROSITE" id="PS00688">
    <property type="entry name" value="SIGMA54_INTERACT_3"/>
    <property type="match status" value="1"/>
</dbReference>
<dbReference type="PANTHER" id="PTHR32071">
    <property type="entry name" value="TRANSCRIPTIONAL REGULATORY PROTEIN"/>
    <property type="match status" value="1"/>
</dbReference>
<comment type="caution">
    <text evidence="9">The sequence shown here is derived from an EMBL/GenBank/DDBJ whole genome shotgun (WGS) entry which is preliminary data.</text>
</comment>
<dbReference type="SMART" id="SM00448">
    <property type="entry name" value="REC"/>
    <property type="match status" value="1"/>
</dbReference>
<gene>
    <name evidence="9" type="ORF">QNI22_39435</name>
</gene>
<dbReference type="PROSITE" id="PS00675">
    <property type="entry name" value="SIGMA54_INTERACT_1"/>
    <property type="match status" value="1"/>
</dbReference>
<dbReference type="Proteomes" id="UP001232063">
    <property type="component" value="Unassembled WGS sequence"/>
</dbReference>
<dbReference type="GO" id="GO:0005524">
    <property type="term" value="F:ATP binding"/>
    <property type="evidence" value="ECO:0007669"/>
    <property type="project" value="UniProtKB-KW"/>
</dbReference>
<dbReference type="SUPFAM" id="SSF52540">
    <property type="entry name" value="P-loop containing nucleoside triphosphate hydrolases"/>
    <property type="match status" value="1"/>
</dbReference>
<evidence type="ECO:0000256" key="6">
    <source>
        <dbReference type="PROSITE-ProRule" id="PRU00169"/>
    </source>
</evidence>
<dbReference type="EMBL" id="JASJOU010000028">
    <property type="protein sequence ID" value="MDJ1506779.1"/>
    <property type="molecule type" value="Genomic_DNA"/>
</dbReference>
<dbReference type="Gene3D" id="1.10.10.60">
    <property type="entry name" value="Homeodomain-like"/>
    <property type="match status" value="1"/>
</dbReference>
<keyword evidence="5" id="KW-0804">Transcription</keyword>
<dbReference type="FunFam" id="3.40.50.300:FF:000006">
    <property type="entry name" value="DNA-binding transcriptional regulator NtrC"/>
    <property type="match status" value="1"/>
</dbReference>
<dbReference type="Gene3D" id="3.40.50.300">
    <property type="entry name" value="P-loop containing nucleotide triphosphate hydrolases"/>
    <property type="match status" value="1"/>
</dbReference>
<evidence type="ECO:0000256" key="3">
    <source>
        <dbReference type="ARBA" id="ARBA00023015"/>
    </source>
</evidence>
<reference evidence="9" key="1">
    <citation type="submission" date="2023-05" db="EMBL/GenBank/DDBJ databases">
        <authorList>
            <person name="Zhang X."/>
        </authorList>
    </citation>
    <scope>NUCLEOTIDE SEQUENCE</scope>
    <source>
        <strain evidence="9">BD1B2-1</strain>
    </source>
</reference>
<dbReference type="InterPro" id="IPR003593">
    <property type="entry name" value="AAA+_ATPase"/>
</dbReference>
<dbReference type="RefSeq" id="WP_314519975.1">
    <property type="nucleotide sequence ID" value="NZ_JASJOU010000028.1"/>
</dbReference>
<evidence type="ECO:0000259" key="7">
    <source>
        <dbReference type="PROSITE" id="PS50045"/>
    </source>
</evidence>
<keyword evidence="3" id="KW-0805">Transcription regulation</keyword>
<accession>A0AAE3RDZ2</accession>
<dbReference type="GO" id="GO:0006355">
    <property type="term" value="P:regulation of DNA-templated transcription"/>
    <property type="evidence" value="ECO:0007669"/>
    <property type="project" value="InterPro"/>
</dbReference>
<keyword evidence="10" id="KW-1185">Reference proteome</keyword>
<dbReference type="GO" id="GO:0000160">
    <property type="term" value="P:phosphorelay signal transduction system"/>
    <property type="evidence" value="ECO:0007669"/>
    <property type="project" value="InterPro"/>
</dbReference>
<dbReference type="SMART" id="SM00382">
    <property type="entry name" value="AAA"/>
    <property type="match status" value="1"/>
</dbReference>
<dbReference type="PROSITE" id="PS50110">
    <property type="entry name" value="RESPONSE_REGULATORY"/>
    <property type="match status" value="1"/>
</dbReference>
<dbReference type="SUPFAM" id="SSF52172">
    <property type="entry name" value="CheY-like"/>
    <property type="match status" value="1"/>
</dbReference>
<dbReference type="SUPFAM" id="SSF46689">
    <property type="entry name" value="Homeodomain-like"/>
    <property type="match status" value="1"/>
</dbReference>
<feature type="domain" description="Sigma-54 factor interaction" evidence="7">
    <location>
        <begin position="149"/>
        <end position="378"/>
    </location>
</feature>
<evidence type="ECO:0000259" key="8">
    <source>
        <dbReference type="PROSITE" id="PS50110"/>
    </source>
</evidence>
<keyword evidence="1" id="KW-0547">Nucleotide-binding</keyword>
<dbReference type="InterPro" id="IPR001789">
    <property type="entry name" value="Sig_transdc_resp-reg_receiver"/>
</dbReference>
<evidence type="ECO:0000256" key="4">
    <source>
        <dbReference type="ARBA" id="ARBA00023125"/>
    </source>
</evidence>
<keyword evidence="4" id="KW-0238">DNA-binding</keyword>
<dbReference type="InterPro" id="IPR058031">
    <property type="entry name" value="AAA_lid_NorR"/>
</dbReference>
<feature type="domain" description="Response regulatory" evidence="8">
    <location>
        <begin position="4"/>
        <end position="118"/>
    </location>
</feature>
<dbReference type="CDD" id="cd17534">
    <property type="entry name" value="REC_DC-like"/>
    <property type="match status" value="1"/>
</dbReference>
<evidence type="ECO:0000313" key="9">
    <source>
        <dbReference type="EMBL" id="MDJ1506779.1"/>
    </source>
</evidence>
<protein>
    <submittedName>
        <fullName evidence="9">Sigma-54 dependent transcriptional regulator</fullName>
    </submittedName>
</protein>
<dbReference type="Gene3D" id="1.10.8.60">
    <property type="match status" value="1"/>
</dbReference>
<evidence type="ECO:0000313" key="10">
    <source>
        <dbReference type="Proteomes" id="UP001232063"/>
    </source>
</evidence>
<dbReference type="InterPro" id="IPR025944">
    <property type="entry name" value="Sigma_54_int_dom_CS"/>
</dbReference>
<dbReference type="Gene3D" id="3.40.50.2300">
    <property type="match status" value="1"/>
</dbReference>
<dbReference type="InterPro" id="IPR002078">
    <property type="entry name" value="Sigma_54_int"/>
</dbReference>
<keyword evidence="6" id="KW-0597">Phosphoprotein</keyword>
<dbReference type="Pfam" id="PF00072">
    <property type="entry name" value="Response_reg"/>
    <property type="match status" value="1"/>
</dbReference>
<evidence type="ECO:0000256" key="1">
    <source>
        <dbReference type="ARBA" id="ARBA00022741"/>
    </source>
</evidence>
<dbReference type="CDD" id="cd00009">
    <property type="entry name" value="AAA"/>
    <property type="match status" value="1"/>
</dbReference>
<dbReference type="InterPro" id="IPR025662">
    <property type="entry name" value="Sigma_54_int_dom_ATP-bd_1"/>
</dbReference>
<dbReference type="InterPro" id="IPR009057">
    <property type="entry name" value="Homeodomain-like_sf"/>
</dbReference>
<proteinExistence type="predicted"/>
<keyword evidence="2" id="KW-0067">ATP-binding</keyword>
<evidence type="ECO:0000256" key="2">
    <source>
        <dbReference type="ARBA" id="ARBA00022840"/>
    </source>
</evidence>
<dbReference type="PANTHER" id="PTHR32071:SF117">
    <property type="entry name" value="PTS-DEPENDENT DIHYDROXYACETONE KINASE OPERON REGULATORY PROTEIN-RELATED"/>
    <property type="match status" value="1"/>
</dbReference>
<dbReference type="Pfam" id="PF00158">
    <property type="entry name" value="Sigma54_activat"/>
    <property type="match status" value="1"/>
</dbReference>
<dbReference type="InterPro" id="IPR027417">
    <property type="entry name" value="P-loop_NTPase"/>
</dbReference>
<dbReference type="PROSITE" id="PS50045">
    <property type="entry name" value="SIGMA54_INTERACT_4"/>
    <property type="match status" value="1"/>
</dbReference>
<organism evidence="9 10">
    <name type="scientific">Xanthocytophaga agilis</name>
    <dbReference type="NCBI Taxonomy" id="3048010"/>
    <lineage>
        <taxon>Bacteria</taxon>
        <taxon>Pseudomonadati</taxon>
        <taxon>Bacteroidota</taxon>
        <taxon>Cytophagia</taxon>
        <taxon>Cytophagales</taxon>
        <taxon>Rhodocytophagaceae</taxon>
        <taxon>Xanthocytophaga</taxon>
    </lineage>
</organism>
<dbReference type="AlphaFoldDB" id="A0AAE3RDZ2"/>
<dbReference type="GO" id="GO:0003677">
    <property type="term" value="F:DNA binding"/>
    <property type="evidence" value="ECO:0007669"/>
    <property type="project" value="UniProtKB-KW"/>
</dbReference>
<sequence>MKNKILIVEDQFVEANNLQMILERAGYEVCPIARSVSIALEIIEKEKPDLVLLDIFLKGKLTGIDLAKILQEQQIAFVYLSANSNKEILDAAKATKPYGFLVKPFREKDVLVTLDIANYLHENNLQSAIRQESQQAAKQSFPTTHFKDIIGKSRSLDLVLNHVQIVAPTNTSVLLLGESGTGKERIADAIHLHSSRKNKPLIKVNCAALPASLIESELFGHEKGAFTGATERRIGKFEQAQSGTIFLDEIGEMPLDLQVKLLRVLQEKEIERVGGRTTFKVDVRIIAATNRNLEKEVAEGRFRMDLYYRLNVFPIVMPQLRERKEDIPLLAQYFLEIYTRKIGKQITGLSDNVLEALVQYSWPGNIRELEHFIERAVLLTQTEMIQHVSIPVDVPKEEASLKNPQDIKSMEEMEREHILWVLEQCNGKVFGPGGAAELLKVPVSTLNSRMKKLGIEKENFFSINKS</sequence>
<name>A0AAE3RDZ2_9BACT</name>